<dbReference type="InterPro" id="IPR020807">
    <property type="entry name" value="PKS_DH"/>
</dbReference>
<evidence type="ECO:0000256" key="7">
    <source>
        <dbReference type="ARBA" id="ARBA00023098"/>
    </source>
</evidence>
<dbReference type="InterPro" id="IPR016035">
    <property type="entry name" value="Acyl_Trfase/lysoPLipase"/>
</dbReference>
<evidence type="ECO:0000259" key="11">
    <source>
        <dbReference type="PROSITE" id="PS52019"/>
    </source>
</evidence>
<dbReference type="Pfam" id="PF02801">
    <property type="entry name" value="Ketoacyl-synt_C"/>
    <property type="match status" value="1"/>
</dbReference>
<dbReference type="PANTHER" id="PTHR43775:SF37">
    <property type="entry name" value="SI:DKEY-61P9.11"/>
    <property type="match status" value="1"/>
</dbReference>
<evidence type="ECO:0000256" key="5">
    <source>
        <dbReference type="ARBA" id="ARBA00022857"/>
    </source>
</evidence>
<dbReference type="Pfam" id="PF08659">
    <property type="entry name" value="KR"/>
    <property type="match status" value="1"/>
</dbReference>
<organism evidence="12">
    <name type="scientific">hydrothermal vent metagenome</name>
    <dbReference type="NCBI Taxonomy" id="652676"/>
    <lineage>
        <taxon>unclassified sequences</taxon>
        <taxon>metagenomes</taxon>
        <taxon>ecological metagenomes</taxon>
    </lineage>
</organism>
<dbReference type="Gene3D" id="3.40.50.720">
    <property type="entry name" value="NAD(P)-binding Rossmann-like Domain"/>
    <property type="match status" value="1"/>
</dbReference>
<dbReference type="InterPro" id="IPR001031">
    <property type="entry name" value="Thioesterase"/>
</dbReference>
<dbReference type="InterPro" id="IPR014030">
    <property type="entry name" value="Ketoacyl_synth_N"/>
</dbReference>
<evidence type="ECO:0000256" key="2">
    <source>
        <dbReference type="ARBA" id="ARBA00022553"/>
    </source>
</evidence>
<dbReference type="SMART" id="SM00826">
    <property type="entry name" value="PKS_DH"/>
    <property type="match status" value="1"/>
</dbReference>
<evidence type="ECO:0000259" key="10">
    <source>
        <dbReference type="PROSITE" id="PS52004"/>
    </source>
</evidence>
<dbReference type="CDD" id="cd08953">
    <property type="entry name" value="KR_2_SDR_x"/>
    <property type="match status" value="1"/>
</dbReference>
<dbReference type="InterPro" id="IPR014031">
    <property type="entry name" value="Ketoacyl_synth_C"/>
</dbReference>
<evidence type="ECO:0000256" key="6">
    <source>
        <dbReference type="ARBA" id="ARBA00023002"/>
    </source>
</evidence>
<dbReference type="InterPro" id="IPR029058">
    <property type="entry name" value="AB_hydrolase_fold"/>
</dbReference>
<dbReference type="FunFam" id="3.40.47.10:FF:000042">
    <property type="entry name" value="Polyketide synthase Pks13"/>
    <property type="match status" value="1"/>
</dbReference>
<keyword evidence="1" id="KW-0596">Phosphopantetheine</keyword>
<keyword evidence="5" id="KW-0521">NADP</keyword>
<sequence>MSNQDILDALEGTEIAVVGMAGRYPGAQDIETFWRNLRDGVESVTFYSDEELRAADVHESLLSHPNYIKSGAPLDDMEKFDASFFGFGPRDAAIMDPQHRNFLEISWAALEHAGYDAERFDGAIGVFGGSGHNAYMPYNLLTNPELVASVGFFLLRHTGNDKDFLTTRVSYLMNLRGPSVNVQTACSTSLVAIHMAAQSLLSGECDIALAGGVTIEMPHRQGYIYQDGEILSSDGHCRAFDADSDGTIFGSGVGVVTLRRLADAIEDGDTIHAVIKGSAINNDGSGKVNYLAPSVDGQAGAIAEAIALANIDADTIDYVEAHGTGTRIGDPIEVTALTQAFRQSTDKTQFCGLGTVKTNIGHLDTAAGVAAFTKVVQALKNKQIPATLNYQSPNPMLELENGPFFVNDKLRDWPRNGSPRRAGVSSLGVGGTNAHIVLEEAPELEPSSASRAWQLLQLSAKTGAALDAASQKLATFLQENPDVLLADVAYTLQVGRQPMAQRRIVAVRDAADAVEALASGNRKRLVTQQAGDAAPSVVFMFPGGGAQYPNMGRDLYEAEPVYRQAIDESLSLLRPFLSTDLRQLIFPEVENVEQAAEALKRPSLNLPAIFMTEYALAQLWLSWGIAPAAMTGHSMGEYTAACLAGVLSLKDALFIVTLRGKLFETLPEGGMVSVPMTEADLQPYLTDGLSIAVINNPELCVVSGEVAAIEKLEAVLAEKEVEYRRVRINVAAHSPMLDPILDEFGRELAKIQFNPPAMPFISNVTGKWITAEEATDPQYWVRHLRHTVRFADGLSTLMQEPNRLFLEVGPGQTLNALVRMHPDKEKTHTAVASLRHRKEELSDLQFALTSLGRLWLAGVMPDWAAFYGDEVRYRLPLPTYPFERQRYWIDPGTTLFNGAEATETVLAKMPELANWFYKRSWQLTDMPTAVVVEPLTWLLFKDKLGVGEALQQQLRGSGHTVISVTVGEQFRQLGEFAYEVNPRARIDYDTLVEELTGRSLLPQRLAHLWTLNHSEKDETPMQAYYKNQDLGFFSLFFLAQALGEEGLPSTLDITAVSNGTQRVDDEAVPYPDKATLLGPIKVMPREFPGVSCRLIDLPLPVQTNGQLAQDLASLLKQDLLAAPENGLFAYRNGRRWQQTFEAAPQPEGSLDDSRIKQGGVTIITGGMGGIGLVMAEHLAETAQAKLVLLSRSGLPKREMWPDWVKNHSAHDRTSRRIQKIQALEETGAEVLVIQADITNREQVKQAVAQAKKRFGAIDGVIHAAGVLDDNLIQLKTAQEAGRVLAPKARGALLLDEYLADEPLDFFVLFSSTSTEIGAAGQVDYVAANAFLNAFAESKTAVSNTFTVAVNWGVWQEVGMAVDTAVRLGMVDDSEPIGTDVPHPLLDKIIVETENEIVYTTDYRIDTHWILDQHRIKDGEALIPGTGYLEIAKAAMEKGMPNGPIEIQDLFFLAPLEVHEDESREVRVSLEKNGMGYGFSVTSRTEEYSWQEHVRGKVLNGRSADHPPQNIQEIAARCTVRELNFGLMEQETKQEAYLDFGPRWKNLRQVCYGENEVLAMLELPEQFSDDLDSFTLHPALMDLATSAGLPLVEGYETSKDFYVPLSYKKVQVHGRLPRRIYSHVRHNKDGRNHQEVPAFDVTIMDENGRSLVEINEFMLKRVSYETMIGGGKKNGAGKTAVAHDSEPTLLQLALTDGIAPSEGMEALRRILSNPVPPQMIVTSLDLHGLVAQADSEQAADDESGGLKLSRPELQTSYEAPRNDLEKNLAKFWEELLGITDIGIDDDFFELGGHSLIAVRLFSKIKKMYAVDLSLATLFEAPTIGECAELLQEDYDVPAEVTQETDQPKVKKRRRASGEWSPLVAIQPKGSKTPFFCVHGGFGNVLNFYDLTRYLGPDQPFYGLQARGVDGKRPPFGTLEEMAAEYVKQIRTVQPEGPYMMGGFSMGGEVAYEMAQQLQAAGQKVVLVALLDTHNPEYARRRNNILRQSEGPESETAVTGVELSESGGGLKNKLRMIKRWAFFRYRFARMDTEKHLLYWRCRSYLRSGKTLPQTLISPFLWKSHIDLVYGYGLKSYPGRVTLFRASETEVSNPNGEGIGWAPFAQAGLDVKIVHGTHNIVKEPYVAELARLLKLSIDKAIQNSG</sequence>
<dbReference type="InterPro" id="IPR018201">
    <property type="entry name" value="Ketoacyl_synth_AS"/>
</dbReference>
<dbReference type="Gene3D" id="3.40.366.10">
    <property type="entry name" value="Malonyl-Coenzyme A Acyl Carrier Protein, domain 2"/>
    <property type="match status" value="1"/>
</dbReference>
<keyword evidence="3" id="KW-0808">Transferase</keyword>
<evidence type="ECO:0000259" key="9">
    <source>
        <dbReference type="PROSITE" id="PS50075"/>
    </source>
</evidence>
<dbReference type="InterPro" id="IPR036291">
    <property type="entry name" value="NAD(P)-bd_dom_sf"/>
</dbReference>
<dbReference type="Pfam" id="PF21089">
    <property type="entry name" value="PKS_DH_N"/>
    <property type="match status" value="1"/>
</dbReference>
<dbReference type="Gene3D" id="3.10.129.110">
    <property type="entry name" value="Polyketide synthase dehydratase"/>
    <property type="match status" value="1"/>
</dbReference>
<dbReference type="InterPro" id="IPR014043">
    <property type="entry name" value="Acyl_transferase_dom"/>
</dbReference>
<proteinExistence type="predicted"/>
<dbReference type="InterPro" id="IPR036736">
    <property type="entry name" value="ACP-like_sf"/>
</dbReference>
<dbReference type="InterPro" id="IPR013968">
    <property type="entry name" value="PKS_KR"/>
</dbReference>
<dbReference type="InterPro" id="IPR049551">
    <property type="entry name" value="PKS_DH_C"/>
</dbReference>
<dbReference type="Gene3D" id="3.30.70.250">
    <property type="entry name" value="Malonyl-CoA ACP transacylase, ACP-binding"/>
    <property type="match status" value="1"/>
</dbReference>
<dbReference type="SUPFAM" id="SSF53474">
    <property type="entry name" value="alpha/beta-Hydrolases"/>
    <property type="match status" value="1"/>
</dbReference>
<keyword evidence="4" id="KW-0276">Fatty acid metabolism</keyword>
<dbReference type="Pfam" id="PF00698">
    <property type="entry name" value="Acyl_transf_1"/>
    <property type="match status" value="1"/>
</dbReference>
<dbReference type="InterPro" id="IPR049490">
    <property type="entry name" value="C883_1060-like_KR_N"/>
</dbReference>
<dbReference type="CDD" id="cd00833">
    <property type="entry name" value="PKS"/>
    <property type="match status" value="1"/>
</dbReference>
<dbReference type="SMART" id="SM00825">
    <property type="entry name" value="PKS_KS"/>
    <property type="match status" value="1"/>
</dbReference>
<feature type="domain" description="Ketosynthase family 3 (KS3)" evidence="10">
    <location>
        <begin position="12"/>
        <end position="440"/>
    </location>
</feature>
<feature type="domain" description="Carrier" evidence="9">
    <location>
        <begin position="1758"/>
        <end position="1833"/>
    </location>
</feature>
<keyword evidence="7" id="KW-0443">Lipid metabolism</keyword>
<dbReference type="InterPro" id="IPR016036">
    <property type="entry name" value="Malonyl_transacylase_ACP-bd"/>
</dbReference>
<evidence type="ECO:0000313" key="12">
    <source>
        <dbReference type="EMBL" id="VAW36163.1"/>
    </source>
</evidence>
<reference evidence="12" key="1">
    <citation type="submission" date="2018-06" db="EMBL/GenBank/DDBJ databases">
        <authorList>
            <person name="Zhirakovskaya E."/>
        </authorList>
    </citation>
    <scope>NUCLEOTIDE SEQUENCE</scope>
</reference>
<dbReference type="EMBL" id="UOEU01000614">
    <property type="protein sequence ID" value="VAW36163.1"/>
    <property type="molecule type" value="Genomic_DNA"/>
</dbReference>
<dbReference type="FunFam" id="1.10.1200.10:FF:000005">
    <property type="entry name" value="Nonribosomal peptide synthetase 1"/>
    <property type="match status" value="1"/>
</dbReference>
<dbReference type="Gene3D" id="3.40.47.10">
    <property type="match status" value="1"/>
</dbReference>
<evidence type="ECO:0000256" key="8">
    <source>
        <dbReference type="ARBA" id="ARBA00023268"/>
    </source>
</evidence>
<dbReference type="Pfam" id="PF14765">
    <property type="entry name" value="PS-DH"/>
    <property type="match status" value="1"/>
</dbReference>
<dbReference type="Pfam" id="PF00550">
    <property type="entry name" value="PP-binding"/>
    <property type="match status" value="1"/>
</dbReference>
<dbReference type="GO" id="GO:0071770">
    <property type="term" value="P:DIM/DIP cell wall layer assembly"/>
    <property type="evidence" value="ECO:0007669"/>
    <property type="project" value="TreeGrafter"/>
</dbReference>
<dbReference type="PROSITE" id="PS52019">
    <property type="entry name" value="PKS_MFAS_DH"/>
    <property type="match status" value="1"/>
</dbReference>
<accession>A0A3B0V771</accession>
<gene>
    <name evidence="12" type="ORF">MNBD_CHLOROFLEXI01-1104</name>
</gene>
<dbReference type="InterPro" id="IPR050091">
    <property type="entry name" value="PKS_NRPS_Biosynth_Enz"/>
</dbReference>
<evidence type="ECO:0000256" key="3">
    <source>
        <dbReference type="ARBA" id="ARBA00022679"/>
    </source>
</evidence>
<dbReference type="SUPFAM" id="SSF52151">
    <property type="entry name" value="FabD/lysophospholipase-like"/>
    <property type="match status" value="1"/>
</dbReference>
<dbReference type="GO" id="GO:0005886">
    <property type="term" value="C:plasma membrane"/>
    <property type="evidence" value="ECO:0007669"/>
    <property type="project" value="TreeGrafter"/>
</dbReference>
<dbReference type="GO" id="GO:0006633">
    <property type="term" value="P:fatty acid biosynthetic process"/>
    <property type="evidence" value="ECO:0007669"/>
    <property type="project" value="InterPro"/>
</dbReference>
<dbReference type="GO" id="GO:0031177">
    <property type="term" value="F:phosphopantetheine binding"/>
    <property type="evidence" value="ECO:0007669"/>
    <property type="project" value="InterPro"/>
</dbReference>
<keyword evidence="6" id="KW-0560">Oxidoreductase</keyword>
<dbReference type="SUPFAM" id="SSF51735">
    <property type="entry name" value="NAD(P)-binding Rossmann-fold domains"/>
    <property type="match status" value="2"/>
</dbReference>
<dbReference type="Pfam" id="PF21394">
    <property type="entry name" value="Beta-ketacyl_N"/>
    <property type="match status" value="1"/>
</dbReference>
<keyword evidence="8" id="KW-0511">Multifunctional enzyme</keyword>
<dbReference type="Pfam" id="PF00109">
    <property type="entry name" value="ketoacyl-synt"/>
    <property type="match status" value="1"/>
</dbReference>
<dbReference type="SUPFAM" id="SSF55048">
    <property type="entry name" value="Probable ACP-binding domain of malonyl-CoA ACP transacylase"/>
    <property type="match status" value="1"/>
</dbReference>
<dbReference type="InterPro" id="IPR001227">
    <property type="entry name" value="Ac_transferase_dom_sf"/>
</dbReference>
<dbReference type="InterPro" id="IPR042104">
    <property type="entry name" value="PKS_dehydratase_sf"/>
</dbReference>
<dbReference type="SMART" id="SM00822">
    <property type="entry name" value="PKS_KR"/>
    <property type="match status" value="1"/>
</dbReference>
<dbReference type="Gene3D" id="3.30.70.3290">
    <property type="match status" value="1"/>
</dbReference>
<dbReference type="InterPro" id="IPR049900">
    <property type="entry name" value="PKS_mFAS_DH"/>
</dbReference>
<dbReference type="Gene3D" id="3.40.50.1820">
    <property type="entry name" value="alpha/beta hydrolase"/>
    <property type="match status" value="1"/>
</dbReference>
<dbReference type="InterPro" id="IPR016039">
    <property type="entry name" value="Thiolase-like"/>
</dbReference>
<feature type="domain" description="PKS/mFAS DH" evidence="11">
    <location>
        <begin position="1382"/>
        <end position="1667"/>
    </location>
</feature>
<dbReference type="SUPFAM" id="SSF47336">
    <property type="entry name" value="ACP-like"/>
    <property type="match status" value="1"/>
</dbReference>
<dbReference type="PROSITE" id="PS52004">
    <property type="entry name" value="KS3_2"/>
    <property type="match status" value="1"/>
</dbReference>
<dbReference type="GO" id="GO:0004315">
    <property type="term" value="F:3-oxoacyl-[acyl-carrier-protein] synthase activity"/>
    <property type="evidence" value="ECO:0007669"/>
    <property type="project" value="InterPro"/>
</dbReference>
<dbReference type="GO" id="GO:0004312">
    <property type="term" value="F:fatty acid synthase activity"/>
    <property type="evidence" value="ECO:0007669"/>
    <property type="project" value="TreeGrafter"/>
</dbReference>
<dbReference type="InterPro" id="IPR009081">
    <property type="entry name" value="PP-bd_ACP"/>
</dbReference>
<dbReference type="InterPro" id="IPR020841">
    <property type="entry name" value="PKS_Beta-ketoAc_synthase_dom"/>
</dbReference>
<dbReference type="SUPFAM" id="SSF53901">
    <property type="entry name" value="Thiolase-like"/>
    <property type="match status" value="1"/>
</dbReference>
<name>A0A3B0V771_9ZZZZ</name>
<dbReference type="InterPro" id="IPR057326">
    <property type="entry name" value="KR_dom"/>
</dbReference>
<dbReference type="InterPro" id="IPR049552">
    <property type="entry name" value="PKS_DH_N"/>
</dbReference>
<evidence type="ECO:0000256" key="4">
    <source>
        <dbReference type="ARBA" id="ARBA00022832"/>
    </source>
</evidence>
<dbReference type="PROSITE" id="PS50075">
    <property type="entry name" value="CARRIER"/>
    <property type="match status" value="1"/>
</dbReference>
<dbReference type="Pfam" id="PF22621">
    <property type="entry name" value="CurL-like_PKS_C"/>
    <property type="match status" value="1"/>
</dbReference>
<dbReference type="SMART" id="SM00823">
    <property type="entry name" value="PKS_PP"/>
    <property type="match status" value="1"/>
</dbReference>
<evidence type="ECO:0000256" key="1">
    <source>
        <dbReference type="ARBA" id="ARBA00022450"/>
    </source>
</evidence>
<dbReference type="GO" id="GO:0016491">
    <property type="term" value="F:oxidoreductase activity"/>
    <property type="evidence" value="ECO:0007669"/>
    <property type="project" value="UniProtKB-KW"/>
</dbReference>
<dbReference type="Pfam" id="PF00975">
    <property type="entry name" value="Thioesterase"/>
    <property type="match status" value="1"/>
</dbReference>
<dbReference type="GO" id="GO:0005737">
    <property type="term" value="C:cytoplasm"/>
    <property type="evidence" value="ECO:0007669"/>
    <property type="project" value="TreeGrafter"/>
</dbReference>
<dbReference type="PANTHER" id="PTHR43775">
    <property type="entry name" value="FATTY ACID SYNTHASE"/>
    <property type="match status" value="1"/>
</dbReference>
<dbReference type="Gene3D" id="1.10.1200.10">
    <property type="entry name" value="ACP-like"/>
    <property type="match status" value="1"/>
</dbReference>
<dbReference type="InterPro" id="IPR020806">
    <property type="entry name" value="PKS_PP-bd"/>
</dbReference>
<keyword evidence="2" id="KW-0597">Phosphoprotein</keyword>
<dbReference type="SMART" id="SM00827">
    <property type="entry name" value="PKS_AT"/>
    <property type="match status" value="1"/>
</dbReference>
<dbReference type="PROSITE" id="PS00606">
    <property type="entry name" value="KS3_1"/>
    <property type="match status" value="1"/>
</dbReference>
<protein>
    <submittedName>
        <fullName evidence="12">Polyketide synthase modules and related proteins</fullName>
    </submittedName>
</protein>